<evidence type="ECO:0000256" key="7">
    <source>
        <dbReference type="ARBA" id="ARBA00022801"/>
    </source>
</evidence>
<evidence type="ECO:0000256" key="8">
    <source>
        <dbReference type="ARBA" id="ARBA00022806"/>
    </source>
</evidence>
<dbReference type="OrthoDB" id="2801544at2759"/>
<dbReference type="InterPro" id="IPR027417">
    <property type="entry name" value="P-loop_NTPase"/>
</dbReference>
<feature type="domain" description="Helicase C-terminal" evidence="17">
    <location>
        <begin position="928"/>
        <end position="1086"/>
    </location>
</feature>
<dbReference type="InterPro" id="IPR014905">
    <property type="entry name" value="HIRAN"/>
</dbReference>
<keyword evidence="3" id="KW-0479">Metal-binding</keyword>
<evidence type="ECO:0000256" key="10">
    <source>
        <dbReference type="ARBA" id="ARBA00022840"/>
    </source>
</evidence>
<dbReference type="InterPro" id="IPR001650">
    <property type="entry name" value="Helicase_C-like"/>
</dbReference>
<comment type="subcellular location">
    <subcellularLocation>
        <location evidence="1">Nucleus</location>
    </subcellularLocation>
</comment>
<keyword evidence="11" id="KW-0234">DNA repair</keyword>
<dbReference type="GO" id="GO:0005634">
    <property type="term" value="C:nucleus"/>
    <property type="evidence" value="ECO:0007669"/>
    <property type="project" value="UniProtKB-SubCell"/>
</dbReference>
<dbReference type="InterPro" id="IPR001841">
    <property type="entry name" value="Znf_RING"/>
</dbReference>
<dbReference type="Pfam" id="PF24975">
    <property type="entry name" value="UBA_Rad5"/>
    <property type="match status" value="1"/>
</dbReference>
<dbReference type="SMART" id="SM00490">
    <property type="entry name" value="HELICc"/>
    <property type="match status" value="1"/>
</dbReference>
<dbReference type="GO" id="GO:0016818">
    <property type="term" value="F:hydrolase activity, acting on acid anhydrides, in phosphorus-containing anhydrides"/>
    <property type="evidence" value="ECO:0007669"/>
    <property type="project" value="InterPro"/>
</dbReference>
<dbReference type="SUPFAM" id="SSF57850">
    <property type="entry name" value="RING/U-box"/>
    <property type="match status" value="1"/>
</dbReference>
<dbReference type="SMART" id="SM00910">
    <property type="entry name" value="HIRAN"/>
    <property type="match status" value="1"/>
</dbReference>
<dbReference type="Gene3D" id="3.40.50.10810">
    <property type="entry name" value="Tandem AAA-ATPase domain"/>
    <property type="match status" value="1"/>
</dbReference>
<evidence type="ECO:0000256" key="9">
    <source>
        <dbReference type="ARBA" id="ARBA00022833"/>
    </source>
</evidence>
<dbReference type="InterPro" id="IPR049730">
    <property type="entry name" value="SNF2/RAD54-like_C"/>
</dbReference>
<keyword evidence="9" id="KW-0862">Zinc</keyword>
<dbReference type="STRING" id="1198029.A0A1U7LR48"/>
<proteinExistence type="inferred from homology"/>
<dbReference type="Gene3D" id="3.40.50.300">
    <property type="entry name" value="P-loop containing nucleotide triphosphate hydrolases"/>
    <property type="match status" value="2"/>
</dbReference>
<keyword evidence="5" id="KW-0227">DNA damage</keyword>
<sequence length="1093" mass="123379">MTNQTPPPEDPAAPPPKRLRFFRPEEELPPENKTSRNLSPIPPPPAKDHTLPLLFSALPAILGSHVSPSTIALLKEMSDGNITRAINYFYDGSYKNYPKEIGHQQAKLAFNKPQPGISPIPTRPATPSCSWTRKYLGCLGCEAIATTSGRNLIAAGDIVKIERPIFVKQTSGKTHSLNSSSSKRLFPSTSLKTNTVVRIINSKGKEIAKLATEWAGLISTLIDLGICEFDGICIYSPELLAVADCLAIQIRCFVIRNAFGIENRSFERENDQKNMDQKHRLERETDQEGPKINQKRPEIKTDQKHPFQHPSDTGTNQDHLLKARRLAILKLFNQINLEPSKSGNFSQAQVIAVEKTPEKPLDNKIYSSEEDEDGGKQVESDQLDALYKKAQLFDLKMPTADPPSTFKFQLRHYQKQALYWMSHKEMQDDSARQTVSMHPLWQEYHWPTRDQNDSEIVHKGETKFYMNPYSGELSLEFPAVTQACKGGILADEMGLGKTIEMLSLIHLVRCTELDYTSSTPGVKFASNTTLVVAPMSLLSQWKSEAEAVSRGNSLSVLVYYGNDKHVDLSVLCTGKSAPNVVITSYGVVQSEWSKLDTEKSPRNQIGLFAVEFFRIILDEAHLIKNRASKTARACYHLEAKRRWVLTGTPIVNKLEDLYSLVNFLGIEPWGHFSYWRTFITVPFESGDYLCAMDVVQTVLEPLVLRRTKDMKDVNGNPIVVLPDKVIEKDYLELSSKEREIYDLIYTRAKQTFTANVKAGTILKNYTTILSMILRLRQCCDHPSLVKQTVDTIDDGDVAPNDDGLIDDAALSNLVANFNSQDKADKNTFGTAVIEKIKQGSLDECPYCFEPIMEETITPCWHMACKPCFLRYIETQKEKGEPTSCFQCREPYTENDLYSVIRCDPEGTQTLGNVSLRRFNSYSSAKLNALLGHLISIRRTQPGTKCVVFSQFTSFLNTIEHMFKREGIKYVRLDGSIDQKGRTRVLDQFKSHTGNLVLLLSLKAGGVGLNLVAASRAFMMDPYWNFATESQAIDRIHRMGQTENVRIVRFIVKDSIEERMLVIQDRKNFVASSLSMTNDERKLKTLENIKLLFE</sequence>
<evidence type="ECO:0000256" key="4">
    <source>
        <dbReference type="ARBA" id="ARBA00022741"/>
    </source>
</evidence>
<evidence type="ECO:0000256" key="3">
    <source>
        <dbReference type="ARBA" id="ARBA00022723"/>
    </source>
</evidence>
<evidence type="ECO:0000256" key="14">
    <source>
        <dbReference type="SAM" id="MobiDB-lite"/>
    </source>
</evidence>
<keyword evidence="7" id="KW-0378">Hydrolase</keyword>
<dbReference type="InterPro" id="IPR014001">
    <property type="entry name" value="Helicase_ATP-bd"/>
</dbReference>
<gene>
    <name evidence="18" type="ORF">NEOLI_000600</name>
</gene>
<dbReference type="Pfam" id="PF00271">
    <property type="entry name" value="Helicase_C"/>
    <property type="match status" value="1"/>
</dbReference>
<dbReference type="OMA" id="KVEPWSN"/>
<feature type="region of interest" description="Disordered" evidence="14">
    <location>
        <begin position="1"/>
        <end position="45"/>
    </location>
</feature>
<feature type="region of interest" description="Disordered" evidence="14">
    <location>
        <begin position="270"/>
        <end position="316"/>
    </location>
</feature>
<dbReference type="PROSITE" id="PS50089">
    <property type="entry name" value="ZF_RING_2"/>
    <property type="match status" value="1"/>
</dbReference>
<dbReference type="SMART" id="SM00487">
    <property type="entry name" value="DEXDc"/>
    <property type="match status" value="1"/>
</dbReference>
<dbReference type="PANTHER" id="PTHR45626">
    <property type="entry name" value="TRANSCRIPTION TERMINATION FACTOR 2-RELATED"/>
    <property type="match status" value="1"/>
</dbReference>
<feature type="domain" description="Helicase ATP-binding" evidence="16">
    <location>
        <begin position="478"/>
        <end position="667"/>
    </location>
</feature>
<evidence type="ECO:0000259" key="16">
    <source>
        <dbReference type="PROSITE" id="PS51192"/>
    </source>
</evidence>
<dbReference type="GO" id="GO:0003676">
    <property type="term" value="F:nucleic acid binding"/>
    <property type="evidence" value="ECO:0007669"/>
    <property type="project" value="InterPro"/>
</dbReference>
<keyword evidence="10" id="KW-0067">ATP-binding</keyword>
<comment type="similarity">
    <text evidence="2">Belongs to the SNF2/RAD54 helicase family.</text>
</comment>
<dbReference type="Pfam" id="PF08797">
    <property type="entry name" value="HIRAN"/>
    <property type="match status" value="1"/>
</dbReference>
<dbReference type="PROSITE" id="PS51192">
    <property type="entry name" value="HELICASE_ATP_BIND_1"/>
    <property type="match status" value="1"/>
</dbReference>
<keyword evidence="12" id="KW-0539">Nucleus</keyword>
<dbReference type="InterPro" id="IPR013083">
    <property type="entry name" value="Znf_RING/FYVE/PHD"/>
</dbReference>
<dbReference type="EMBL" id="LXFE01000491">
    <property type="protein sequence ID" value="OLL25146.1"/>
    <property type="molecule type" value="Genomic_DNA"/>
</dbReference>
<dbReference type="GO" id="GO:0008094">
    <property type="term" value="F:ATP-dependent activity, acting on DNA"/>
    <property type="evidence" value="ECO:0007669"/>
    <property type="project" value="TreeGrafter"/>
</dbReference>
<dbReference type="CDD" id="cd18008">
    <property type="entry name" value="DEXDc_SHPRH-like"/>
    <property type="match status" value="1"/>
</dbReference>
<evidence type="ECO:0000259" key="17">
    <source>
        <dbReference type="PROSITE" id="PS51194"/>
    </source>
</evidence>
<reference evidence="18 19" key="1">
    <citation type="submission" date="2016-04" db="EMBL/GenBank/DDBJ databases">
        <title>Evolutionary innovation and constraint leading to complex multicellularity in the Ascomycota.</title>
        <authorList>
            <person name="Cisse O."/>
            <person name="Nguyen A."/>
            <person name="Hewitt D.A."/>
            <person name="Jedd G."/>
            <person name="Stajich J.E."/>
        </authorList>
    </citation>
    <scope>NUCLEOTIDE SEQUENCE [LARGE SCALE GENOMIC DNA]</scope>
    <source>
        <strain evidence="18 19">DAH-3</strain>
    </source>
</reference>
<evidence type="ECO:0000256" key="2">
    <source>
        <dbReference type="ARBA" id="ARBA00007025"/>
    </source>
</evidence>
<dbReference type="GO" id="GO:0006281">
    <property type="term" value="P:DNA repair"/>
    <property type="evidence" value="ECO:0007669"/>
    <property type="project" value="UniProtKB-KW"/>
</dbReference>
<accession>A0A1U7LR48</accession>
<keyword evidence="8" id="KW-0347">Helicase</keyword>
<feature type="compositionally biased region" description="Basic and acidic residues" evidence="14">
    <location>
        <begin position="270"/>
        <end position="305"/>
    </location>
</feature>
<dbReference type="PROSITE" id="PS51194">
    <property type="entry name" value="HELICASE_CTER"/>
    <property type="match status" value="1"/>
</dbReference>
<dbReference type="InterPro" id="IPR000330">
    <property type="entry name" value="SNF2_N"/>
</dbReference>
<name>A0A1U7LR48_NEOID</name>
<feature type="compositionally biased region" description="Pro residues" evidence="14">
    <location>
        <begin position="1"/>
        <end position="16"/>
    </location>
</feature>
<evidence type="ECO:0000256" key="11">
    <source>
        <dbReference type="ARBA" id="ARBA00023204"/>
    </source>
</evidence>
<evidence type="ECO:0000256" key="12">
    <source>
        <dbReference type="ARBA" id="ARBA00023242"/>
    </source>
</evidence>
<evidence type="ECO:0000256" key="5">
    <source>
        <dbReference type="ARBA" id="ARBA00022763"/>
    </source>
</evidence>
<evidence type="ECO:0000313" key="18">
    <source>
        <dbReference type="EMBL" id="OLL25146.1"/>
    </source>
</evidence>
<keyword evidence="6 13" id="KW-0863">Zinc-finger</keyword>
<evidence type="ECO:0000256" key="13">
    <source>
        <dbReference type="PROSITE-ProRule" id="PRU00175"/>
    </source>
</evidence>
<keyword evidence="4" id="KW-0547">Nucleotide-binding</keyword>
<evidence type="ECO:0000259" key="15">
    <source>
        <dbReference type="PROSITE" id="PS50089"/>
    </source>
</evidence>
<dbReference type="InterPro" id="IPR038718">
    <property type="entry name" value="SNF2-like_sf"/>
</dbReference>
<dbReference type="Pfam" id="PF00176">
    <property type="entry name" value="SNF2-rel_dom"/>
    <property type="match status" value="1"/>
</dbReference>
<keyword evidence="19" id="KW-1185">Reference proteome</keyword>
<dbReference type="SUPFAM" id="SSF52540">
    <property type="entry name" value="P-loop containing nucleoside triphosphate hydrolases"/>
    <property type="match status" value="2"/>
</dbReference>
<dbReference type="CDD" id="cd18793">
    <property type="entry name" value="SF2_C_SNF"/>
    <property type="match status" value="1"/>
</dbReference>
<dbReference type="Proteomes" id="UP000186594">
    <property type="component" value="Unassembled WGS sequence"/>
</dbReference>
<protein>
    <submittedName>
        <fullName evidence="18">DNA repair protein RAD5</fullName>
    </submittedName>
</protein>
<organism evidence="18 19">
    <name type="scientific">Neolecta irregularis (strain DAH-3)</name>
    <dbReference type="NCBI Taxonomy" id="1198029"/>
    <lineage>
        <taxon>Eukaryota</taxon>
        <taxon>Fungi</taxon>
        <taxon>Dikarya</taxon>
        <taxon>Ascomycota</taxon>
        <taxon>Taphrinomycotina</taxon>
        <taxon>Neolectales</taxon>
        <taxon>Neolectaceae</taxon>
        <taxon>Neolecta</taxon>
    </lineage>
</organism>
<evidence type="ECO:0000313" key="19">
    <source>
        <dbReference type="Proteomes" id="UP000186594"/>
    </source>
</evidence>
<evidence type="ECO:0000256" key="1">
    <source>
        <dbReference type="ARBA" id="ARBA00004123"/>
    </source>
</evidence>
<dbReference type="GO" id="GO:0008270">
    <property type="term" value="F:zinc ion binding"/>
    <property type="evidence" value="ECO:0007669"/>
    <property type="project" value="UniProtKB-KW"/>
</dbReference>
<feature type="domain" description="RING-type" evidence="15">
    <location>
        <begin position="844"/>
        <end position="888"/>
    </location>
</feature>
<dbReference type="GO" id="GO:0005524">
    <property type="term" value="F:ATP binding"/>
    <property type="evidence" value="ECO:0007669"/>
    <property type="project" value="UniProtKB-KW"/>
</dbReference>
<dbReference type="GO" id="GO:0004386">
    <property type="term" value="F:helicase activity"/>
    <property type="evidence" value="ECO:0007669"/>
    <property type="project" value="UniProtKB-KW"/>
</dbReference>
<dbReference type="AlphaFoldDB" id="A0A1U7LR48"/>
<dbReference type="Gene3D" id="3.30.40.10">
    <property type="entry name" value="Zinc/RING finger domain, C3HC4 (zinc finger)"/>
    <property type="match status" value="1"/>
</dbReference>
<dbReference type="InterPro" id="IPR050628">
    <property type="entry name" value="SNF2_RAD54_helicase_TF"/>
</dbReference>
<comment type="caution">
    <text evidence="18">The sequence shown here is derived from an EMBL/GenBank/DDBJ whole genome shotgun (WGS) entry which is preliminary data.</text>
</comment>
<evidence type="ECO:0000256" key="6">
    <source>
        <dbReference type="ARBA" id="ARBA00022771"/>
    </source>
</evidence>
<dbReference type="PANTHER" id="PTHR45626:SF22">
    <property type="entry name" value="DNA REPAIR PROTEIN RAD5"/>
    <property type="match status" value="1"/>
</dbReference>